<evidence type="ECO:0000313" key="2">
    <source>
        <dbReference type="Proteomes" id="UP000018291"/>
    </source>
</evidence>
<protein>
    <recommendedName>
        <fullName evidence="3">SHOCT domain-containing protein</fullName>
    </recommendedName>
</protein>
<sequence>MAYPDTHGWSRRISRLRKVRYLGSHSKIPRQKDRLDLTFFPAGISISEGRNPGVRLSWASIKRVDVLDQDQVTEQITATRVMLLGALAVVAKKSMTNSFIEIEDADGVWILAVPGLSFVELKAGLIPILERYLPHQAAAIAVRPEPPRTMPAQPDPAARLQRAAAMFEQGLLTPEEYQTIRAGIIADL</sequence>
<dbReference type="Proteomes" id="UP000018291">
    <property type="component" value="Unassembled WGS sequence"/>
</dbReference>
<evidence type="ECO:0008006" key="3">
    <source>
        <dbReference type="Google" id="ProtNLM"/>
    </source>
</evidence>
<evidence type="ECO:0000313" key="1">
    <source>
        <dbReference type="EMBL" id="CCM64663.1"/>
    </source>
</evidence>
<comment type="caution">
    <text evidence="1">The sequence shown here is derived from an EMBL/GenBank/DDBJ whole genome shotgun (WGS) entry which is preliminary data.</text>
</comment>
<dbReference type="EMBL" id="CANL01000038">
    <property type="protein sequence ID" value="CCM64663.1"/>
    <property type="molecule type" value="Genomic_DNA"/>
</dbReference>
<dbReference type="HOGENOM" id="CLU_1438668_0_0_11"/>
<keyword evidence="2" id="KW-1185">Reference proteome</keyword>
<organism evidence="1 2">
    <name type="scientific">Candidatus Neomicrothrix parvicella RN1</name>
    <dbReference type="NCBI Taxonomy" id="1229780"/>
    <lineage>
        <taxon>Bacteria</taxon>
        <taxon>Bacillati</taxon>
        <taxon>Actinomycetota</taxon>
        <taxon>Acidimicrobiia</taxon>
        <taxon>Acidimicrobiales</taxon>
        <taxon>Microthrixaceae</taxon>
        <taxon>Candidatus Neomicrothrix</taxon>
    </lineage>
</organism>
<accession>R4Z1Q6</accession>
<reference evidence="1 2" key="1">
    <citation type="journal article" date="2013" name="ISME J.">
        <title>Metabolic model for the filamentous 'Candidatus Microthrix parvicella' based on genomic and metagenomic analyses.</title>
        <authorList>
            <person name="Jon McIlroy S."/>
            <person name="Kristiansen R."/>
            <person name="Albertsen M."/>
            <person name="Michael Karst S."/>
            <person name="Rossetti S."/>
            <person name="Lund Nielsen J."/>
            <person name="Tandoi V."/>
            <person name="James Seviour R."/>
            <person name="Nielsen P.H."/>
        </authorList>
    </citation>
    <scope>NUCLEOTIDE SEQUENCE [LARGE SCALE GENOMIC DNA]</scope>
    <source>
        <strain evidence="1 2">RN1</strain>
    </source>
</reference>
<dbReference type="STRING" id="1229780.BN381_430059"/>
<proteinExistence type="predicted"/>
<dbReference type="AlphaFoldDB" id="R4Z1Q6"/>
<name>R4Z1Q6_9ACTN</name>
<gene>
    <name evidence="1" type="ORF">BN381_430059</name>
</gene>